<keyword evidence="2" id="KW-1185">Reference proteome</keyword>
<reference evidence="2" key="1">
    <citation type="journal article" date="2013" name="Science">
        <title>The Amborella genome and the evolution of flowering plants.</title>
        <authorList>
            <consortium name="Amborella Genome Project"/>
        </authorList>
    </citation>
    <scope>NUCLEOTIDE SEQUENCE [LARGE SCALE GENOMIC DNA]</scope>
</reference>
<proteinExistence type="predicted"/>
<dbReference type="HOGENOM" id="CLU_2797362_0_0_1"/>
<evidence type="ECO:0000313" key="1">
    <source>
        <dbReference type="EMBL" id="ERM99855.1"/>
    </source>
</evidence>
<dbReference type="Proteomes" id="UP000017836">
    <property type="component" value="Unassembled WGS sequence"/>
</dbReference>
<dbReference type="EMBL" id="KI394979">
    <property type="protein sequence ID" value="ERM99855.1"/>
    <property type="molecule type" value="Genomic_DNA"/>
</dbReference>
<dbReference type="Gramene" id="ERM99855">
    <property type="protein sequence ID" value="ERM99855"/>
    <property type="gene ID" value="AMTR_s00098p00137770"/>
</dbReference>
<evidence type="ECO:0000313" key="2">
    <source>
        <dbReference type="Proteomes" id="UP000017836"/>
    </source>
</evidence>
<name>W1NX37_AMBTC</name>
<gene>
    <name evidence="1" type="ORF">AMTR_s00098p00137770</name>
</gene>
<dbReference type="AlphaFoldDB" id="W1NX37"/>
<protein>
    <submittedName>
        <fullName evidence="1">Uncharacterized protein</fullName>
    </submittedName>
</protein>
<accession>W1NX37</accession>
<sequence length="68" mass="7295">MAAAEAAGRKSARVVDVARGWWTIVKKMGAAGCSRLEEERVVKEERKIGCWSEVVCSKVAEVGGEEGS</sequence>
<organism evidence="1 2">
    <name type="scientific">Amborella trichopoda</name>
    <dbReference type="NCBI Taxonomy" id="13333"/>
    <lineage>
        <taxon>Eukaryota</taxon>
        <taxon>Viridiplantae</taxon>
        <taxon>Streptophyta</taxon>
        <taxon>Embryophyta</taxon>
        <taxon>Tracheophyta</taxon>
        <taxon>Spermatophyta</taxon>
        <taxon>Magnoliopsida</taxon>
        <taxon>Amborellales</taxon>
        <taxon>Amborellaceae</taxon>
        <taxon>Amborella</taxon>
    </lineage>
</organism>